<dbReference type="OrthoDB" id="5444697at2"/>
<feature type="transmembrane region" description="Helical" evidence="1">
    <location>
        <begin position="263"/>
        <end position="285"/>
    </location>
</feature>
<feature type="transmembrane region" description="Helical" evidence="1">
    <location>
        <begin position="7"/>
        <end position="28"/>
    </location>
</feature>
<feature type="transmembrane region" description="Helical" evidence="1">
    <location>
        <begin position="217"/>
        <end position="243"/>
    </location>
</feature>
<sequence>MSKAPSLFQRLILPGFAFKAVIIGGGYATGRELVQFFFPSGPLGGVMGLLFAAAIWSVVATLTFLFALATDSYDYRTFFKRLLGPAWPAFEIIYILLILLVLSVFGAAAGEIFRLAFGLPPLVGTLALMSAIIVVVMAGQHAVESVFKYVSIFLYLVYMLVVALSFYKLGDRISAAFAMDVPTSGWAMGGLTYAGYNLIGAVVILPVARHLTSRRDAVIAGLLSGPLAALPGLLFFLCMTALYPGIGDAVIPSDSLLAALGMPILHVVFQLMILSALLESGVGFVHAVNERVASVYRLRGRTMSHWARFGVATTVLVGAVFVAARFGLVELVARGYGAFAWLVLAVYVVPLLTIGTWRLLAARRPGAAATDEAPASIG</sequence>
<accession>A0A5C6TQD3</accession>
<feature type="transmembrane region" description="Helical" evidence="1">
    <location>
        <begin position="186"/>
        <end position="205"/>
    </location>
</feature>
<dbReference type="EMBL" id="VOQQ01000001">
    <property type="protein sequence ID" value="TXC62553.1"/>
    <property type="molecule type" value="Genomic_DNA"/>
</dbReference>
<organism evidence="2 3">
    <name type="scientific">Allosphingosinicella ginsenosidimutans</name>
    <dbReference type="NCBI Taxonomy" id="1176539"/>
    <lineage>
        <taxon>Bacteria</taxon>
        <taxon>Pseudomonadati</taxon>
        <taxon>Pseudomonadota</taxon>
        <taxon>Alphaproteobacteria</taxon>
        <taxon>Sphingomonadales</taxon>
        <taxon>Sphingomonadaceae</taxon>
        <taxon>Allosphingosinicella</taxon>
    </lineage>
</organism>
<evidence type="ECO:0008006" key="4">
    <source>
        <dbReference type="Google" id="ProtNLM"/>
    </source>
</evidence>
<reference evidence="2 3" key="1">
    <citation type="journal article" date="2015" name="J. Microbiol.">
        <title>Sphingosinicella ginsenosidimutans sp. nov., with ginsenoside converting activity.</title>
        <authorList>
            <person name="Kim J.K."/>
            <person name="Kang M.S."/>
            <person name="Park S.C."/>
            <person name="Kim K.M."/>
            <person name="Choi K."/>
            <person name="Yoon M.H."/>
            <person name="Im W.T."/>
        </authorList>
    </citation>
    <scope>NUCLEOTIDE SEQUENCE [LARGE SCALE GENOMIC DNA]</scope>
    <source>
        <strain evidence="2 3">BS-11</strain>
    </source>
</reference>
<protein>
    <recommendedName>
        <fullName evidence="4">Membrane protein YkvI</fullName>
    </recommendedName>
</protein>
<name>A0A5C6TQD3_9SPHN</name>
<keyword evidence="1" id="KW-0812">Transmembrane</keyword>
<evidence type="ECO:0000256" key="1">
    <source>
        <dbReference type="SAM" id="Phobius"/>
    </source>
</evidence>
<proteinExistence type="predicted"/>
<comment type="caution">
    <text evidence="2">The sequence shown here is derived from an EMBL/GenBank/DDBJ whole genome shotgun (WGS) entry which is preliminary data.</text>
</comment>
<keyword evidence="3" id="KW-1185">Reference proteome</keyword>
<keyword evidence="1" id="KW-0472">Membrane</keyword>
<gene>
    <name evidence="2" type="ORF">FRZ32_02095</name>
</gene>
<dbReference type="AlphaFoldDB" id="A0A5C6TQD3"/>
<dbReference type="Proteomes" id="UP000321249">
    <property type="component" value="Unassembled WGS sequence"/>
</dbReference>
<dbReference type="InterPro" id="IPR038728">
    <property type="entry name" value="YkvI-like"/>
</dbReference>
<evidence type="ECO:0000313" key="2">
    <source>
        <dbReference type="EMBL" id="TXC62553.1"/>
    </source>
</evidence>
<dbReference type="PANTHER" id="PTHR37814:SF1">
    <property type="entry name" value="MEMBRANE PROTEIN"/>
    <property type="match status" value="1"/>
</dbReference>
<dbReference type="RefSeq" id="WP_147041942.1">
    <property type="nucleotide sequence ID" value="NZ_BAABIR010000001.1"/>
</dbReference>
<feature type="transmembrane region" description="Helical" evidence="1">
    <location>
        <begin position="115"/>
        <end position="139"/>
    </location>
</feature>
<feature type="transmembrane region" description="Helical" evidence="1">
    <location>
        <begin position="146"/>
        <end position="166"/>
    </location>
</feature>
<feature type="transmembrane region" description="Helical" evidence="1">
    <location>
        <begin position="338"/>
        <end position="360"/>
    </location>
</feature>
<feature type="transmembrane region" description="Helical" evidence="1">
    <location>
        <begin position="48"/>
        <end position="68"/>
    </location>
</feature>
<keyword evidence="1" id="KW-1133">Transmembrane helix</keyword>
<evidence type="ECO:0000313" key="3">
    <source>
        <dbReference type="Proteomes" id="UP000321249"/>
    </source>
</evidence>
<dbReference type="PANTHER" id="PTHR37814">
    <property type="entry name" value="CONSERVED MEMBRANE PROTEIN"/>
    <property type="match status" value="1"/>
</dbReference>
<feature type="transmembrane region" description="Helical" evidence="1">
    <location>
        <begin position="306"/>
        <end position="326"/>
    </location>
</feature>
<feature type="transmembrane region" description="Helical" evidence="1">
    <location>
        <begin position="89"/>
        <end position="109"/>
    </location>
</feature>